<protein>
    <submittedName>
        <fullName evidence="2">Uncharacterized protein</fullName>
    </submittedName>
</protein>
<proteinExistence type="predicted"/>
<dbReference type="AlphaFoldDB" id="A0A2P6RV57"/>
<keyword evidence="3" id="KW-1185">Reference proteome</keyword>
<name>A0A2P6RV57_ROSCH</name>
<dbReference type="Proteomes" id="UP000238479">
    <property type="component" value="Chromosome 2"/>
</dbReference>
<sequence length="44" mass="5059">MTVLIIEYSSGSPLRVTTIMSSSIRRKISQEKQARHHKKSCNQQ</sequence>
<comment type="caution">
    <text evidence="2">The sequence shown here is derived from an EMBL/GenBank/DDBJ whole genome shotgun (WGS) entry which is preliminary data.</text>
</comment>
<evidence type="ECO:0000313" key="2">
    <source>
        <dbReference type="EMBL" id="PRQ50309.1"/>
    </source>
</evidence>
<organism evidence="2 3">
    <name type="scientific">Rosa chinensis</name>
    <name type="common">China rose</name>
    <dbReference type="NCBI Taxonomy" id="74649"/>
    <lineage>
        <taxon>Eukaryota</taxon>
        <taxon>Viridiplantae</taxon>
        <taxon>Streptophyta</taxon>
        <taxon>Embryophyta</taxon>
        <taxon>Tracheophyta</taxon>
        <taxon>Spermatophyta</taxon>
        <taxon>Magnoliopsida</taxon>
        <taxon>eudicotyledons</taxon>
        <taxon>Gunneridae</taxon>
        <taxon>Pentapetalae</taxon>
        <taxon>rosids</taxon>
        <taxon>fabids</taxon>
        <taxon>Rosales</taxon>
        <taxon>Rosaceae</taxon>
        <taxon>Rosoideae</taxon>
        <taxon>Rosoideae incertae sedis</taxon>
        <taxon>Rosa</taxon>
    </lineage>
</organism>
<evidence type="ECO:0000256" key="1">
    <source>
        <dbReference type="SAM" id="MobiDB-lite"/>
    </source>
</evidence>
<feature type="compositionally biased region" description="Basic residues" evidence="1">
    <location>
        <begin position="34"/>
        <end position="44"/>
    </location>
</feature>
<gene>
    <name evidence="2" type="ORF">RchiOBHm_Chr2g0131771</name>
</gene>
<feature type="region of interest" description="Disordered" evidence="1">
    <location>
        <begin position="25"/>
        <end position="44"/>
    </location>
</feature>
<reference evidence="2 3" key="1">
    <citation type="journal article" date="2018" name="Nat. Genet.">
        <title>The Rosa genome provides new insights in the design of modern roses.</title>
        <authorList>
            <person name="Bendahmane M."/>
        </authorList>
    </citation>
    <scope>NUCLEOTIDE SEQUENCE [LARGE SCALE GENOMIC DNA]</scope>
    <source>
        <strain evidence="3">cv. Old Blush</strain>
    </source>
</reference>
<dbReference type="EMBL" id="PDCK01000040">
    <property type="protein sequence ID" value="PRQ50309.1"/>
    <property type="molecule type" value="Genomic_DNA"/>
</dbReference>
<dbReference type="Gramene" id="PRQ50309">
    <property type="protein sequence ID" value="PRQ50309"/>
    <property type="gene ID" value="RchiOBHm_Chr2g0131771"/>
</dbReference>
<accession>A0A2P6RV57</accession>
<evidence type="ECO:0000313" key="3">
    <source>
        <dbReference type="Proteomes" id="UP000238479"/>
    </source>
</evidence>